<dbReference type="AlphaFoldDB" id="A0A4U8UL36"/>
<dbReference type="EMBL" id="AZBU02000001">
    <property type="protein sequence ID" value="TMS32845.1"/>
    <property type="molecule type" value="Genomic_DNA"/>
</dbReference>
<keyword evidence="1" id="KW-0812">Transmembrane</keyword>
<keyword evidence="1" id="KW-0472">Membrane</keyword>
<keyword evidence="1" id="KW-1133">Transmembrane helix</keyword>
<keyword evidence="3" id="KW-1185">Reference proteome</keyword>
<reference evidence="2 3" key="2">
    <citation type="journal article" date="2019" name="G3 (Bethesda)">
        <title>Hybrid Assembly of the Genome of the Entomopathogenic Nematode Steinernema carpocapsae Identifies the X-Chromosome.</title>
        <authorList>
            <person name="Serra L."/>
            <person name="Macchietto M."/>
            <person name="Macias-Munoz A."/>
            <person name="McGill C.J."/>
            <person name="Rodriguez I.M."/>
            <person name="Rodriguez B."/>
            <person name="Murad R."/>
            <person name="Mortazavi A."/>
        </authorList>
    </citation>
    <scope>NUCLEOTIDE SEQUENCE [LARGE SCALE GENOMIC DNA]</scope>
    <source>
        <strain evidence="2 3">ALL</strain>
    </source>
</reference>
<feature type="transmembrane region" description="Helical" evidence="1">
    <location>
        <begin position="28"/>
        <end position="49"/>
    </location>
</feature>
<organism evidence="2 3">
    <name type="scientific">Steinernema carpocapsae</name>
    <name type="common">Entomopathogenic nematode</name>
    <dbReference type="NCBI Taxonomy" id="34508"/>
    <lineage>
        <taxon>Eukaryota</taxon>
        <taxon>Metazoa</taxon>
        <taxon>Ecdysozoa</taxon>
        <taxon>Nematoda</taxon>
        <taxon>Chromadorea</taxon>
        <taxon>Rhabditida</taxon>
        <taxon>Tylenchina</taxon>
        <taxon>Panagrolaimomorpha</taxon>
        <taxon>Strongyloidoidea</taxon>
        <taxon>Steinernematidae</taxon>
        <taxon>Steinernema</taxon>
    </lineage>
</organism>
<sequence>MPFEAQEKLSSTAKCYAHLLANASSSSLITISQVFFAWLIASNSGRLVAINDSRRRLRWPKWLSVGVQGWVDGRRQQRR</sequence>
<reference evidence="2 3" key="1">
    <citation type="journal article" date="2015" name="Genome Biol.">
        <title>Comparative genomics of Steinernema reveals deeply conserved gene regulatory networks.</title>
        <authorList>
            <person name="Dillman A.R."/>
            <person name="Macchietto M."/>
            <person name="Porter C.F."/>
            <person name="Rogers A."/>
            <person name="Williams B."/>
            <person name="Antoshechkin I."/>
            <person name="Lee M.M."/>
            <person name="Goodwin Z."/>
            <person name="Lu X."/>
            <person name="Lewis E.E."/>
            <person name="Goodrich-Blair H."/>
            <person name="Stock S.P."/>
            <person name="Adams B.J."/>
            <person name="Sternberg P.W."/>
            <person name="Mortazavi A."/>
        </authorList>
    </citation>
    <scope>NUCLEOTIDE SEQUENCE [LARGE SCALE GENOMIC DNA]</scope>
    <source>
        <strain evidence="2 3">ALL</strain>
    </source>
</reference>
<dbReference type="Proteomes" id="UP000298663">
    <property type="component" value="Chromosome X"/>
</dbReference>
<comment type="caution">
    <text evidence="2">The sequence shown here is derived from an EMBL/GenBank/DDBJ whole genome shotgun (WGS) entry which is preliminary data.</text>
</comment>
<dbReference type="EMBL" id="CM016762">
    <property type="protein sequence ID" value="TMS32845.1"/>
    <property type="molecule type" value="Genomic_DNA"/>
</dbReference>
<evidence type="ECO:0000313" key="2">
    <source>
        <dbReference type="EMBL" id="TMS32845.1"/>
    </source>
</evidence>
<evidence type="ECO:0000256" key="1">
    <source>
        <dbReference type="SAM" id="Phobius"/>
    </source>
</evidence>
<evidence type="ECO:0000313" key="3">
    <source>
        <dbReference type="Proteomes" id="UP000298663"/>
    </source>
</evidence>
<accession>A0A4U8UL36</accession>
<name>A0A4U8UL36_STECR</name>
<proteinExistence type="predicted"/>
<protein>
    <submittedName>
        <fullName evidence="2">Uncharacterized protein</fullName>
    </submittedName>
</protein>
<gene>
    <name evidence="2" type="ORF">L596_000644</name>
</gene>